<evidence type="ECO:0000313" key="1">
    <source>
        <dbReference type="EMBL" id="WCD56039.1"/>
    </source>
</evidence>
<dbReference type="InterPro" id="IPR045677">
    <property type="entry name" value="DUF6197"/>
</dbReference>
<evidence type="ECO:0000313" key="2">
    <source>
        <dbReference type="Proteomes" id="UP001214072"/>
    </source>
</evidence>
<name>A0AAF0B7Z3_9CAUD</name>
<keyword evidence="2" id="KW-1185">Reference proteome</keyword>
<accession>A0AAF0B7Z3</accession>
<reference evidence="1" key="1">
    <citation type="submission" date="2022-12" db="EMBL/GenBank/DDBJ databases">
        <authorList>
            <person name="Hils M."/>
            <person name="Clarke A."/>
            <person name="Albert M."/>
            <person name="Lenski J."/>
        </authorList>
    </citation>
    <scope>NUCLEOTIDE SEQUENCE</scope>
</reference>
<dbReference type="Pfam" id="PF19698">
    <property type="entry name" value="DUF6197"/>
    <property type="match status" value="1"/>
</dbReference>
<sequence>MIAGTARAAQIAAFTPRFLAGLDEAIAMFMTDPSSWSQAAYAWKSPTEDTTPHDPEAKCFCMAGGIARHIPLIGEESTHHVQNLVDEMLELRKDDVGTAGYHSLPHWNDAHDRTVTEVITKLREVRELYLDETPSLNNMAAA</sequence>
<reference evidence="1" key="2">
    <citation type="journal article" date="2024" name="Viruses">
        <title>New Genera and Species of Caulobacter and Brevundimonas Bacteriophages Provide Insights into Phage Genome Evolution.</title>
        <authorList>
            <person name="Ely B."/>
            <person name="Hils M."/>
            <person name="Clarke A."/>
            <person name="Albert M."/>
            <person name="Holness N."/>
            <person name="Lenski J."/>
            <person name="Mohammadi T."/>
        </authorList>
    </citation>
    <scope>NUCLEOTIDE SEQUENCE</scope>
</reference>
<dbReference type="Proteomes" id="UP001214072">
    <property type="component" value="Segment"/>
</dbReference>
<proteinExistence type="predicted"/>
<dbReference type="EMBL" id="OQ135102">
    <property type="protein sequence ID" value="WCD56039.1"/>
    <property type="molecule type" value="Genomic_DNA"/>
</dbReference>
<organism evidence="1 2">
    <name type="scientific">Caulobacter phage BL198</name>
    <dbReference type="NCBI Taxonomy" id="3020395"/>
    <lineage>
        <taxon>Viruses</taxon>
        <taxon>Duplodnaviria</taxon>
        <taxon>Heunggongvirae</taxon>
        <taxon>Uroviricota</taxon>
        <taxon>Caudoviricetes</taxon>
        <taxon>Autographivirales</taxon>
        <taxon>Autonotataviridae</taxon>
        <taxon>Percyvirus</taxon>
        <taxon>Percyvirus BL198</taxon>
    </lineage>
</organism>
<gene>
    <name evidence="1" type="primary">BL198_gp010</name>
</gene>
<protein>
    <submittedName>
        <fullName evidence="1">Uncharacterized protein</fullName>
    </submittedName>
</protein>